<accession>A0A565CLN5</accession>
<organism evidence="1 2">
    <name type="scientific">Arabis nemorensis</name>
    <dbReference type="NCBI Taxonomy" id="586526"/>
    <lineage>
        <taxon>Eukaryota</taxon>
        <taxon>Viridiplantae</taxon>
        <taxon>Streptophyta</taxon>
        <taxon>Embryophyta</taxon>
        <taxon>Tracheophyta</taxon>
        <taxon>Spermatophyta</taxon>
        <taxon>Magnoliopsida</taxon>
        <taxon>eudicotyledons</taxon>
        <taxon>Gunneridae</taxon>
        <taxon>Pentapetalae</taxon>
        <taxon>rosids</taxon>
        <taxon>malvids</taxon>
        <taxon>Brassicales</taxon>
        <taxon>Brassicaceae</taxon>
        <taxon>Arabideae</taxon>
        <taxon>Arabis</taxon>
    </lineage>
</organism>
<protein>
    <submittedName>
        <fullName evidence="1">Uncharacterized protein</fullName>
    </submittedName>
</protein>
<gene>
    <name evidence="1" type="ORF">ANE_LOCUS24870</name>
</gene>
<dbReference type="Proteomes" id="UP000489600">
    <property type="component" value="Unassembled WGS sequence"/>
</dbReference>
<dbReference type="EMBL" id="CABITT030000008">
    <property type="protein sequence ID" value="VVB14426.1"/>
    <property type="molecule type" value="Genomic_DNA"/>
</dbReference>
<evidence type="ECO:0000313" key="2">
    <source>
        <dbReference type="Proteomes" id="UP000489600"/>
    </source>
</evidence>
<reference evidence="1" key="1">
    <citation type="submission" date="2019-07" db="EMBL/GenBank/DDBJ databases">
        <authorList>
            <person name="Dittberner H."/>
        </authorList>
    </citation>
    <scope>NUCLEOTIDE SEQUENCE [LARGE SCALE GENOMIC DNA]</scope>
</reference>
<evidence type="ECO:0000313" key="1">
    <source>
        <dbReference type="EMBL" id="VVB14426.1"/>
    </source>
</evidence>
<sequence length="77" mass="7737">MASGGLKASGPCRGVTSLWGHQTLVGRLARAHGPSAWPKVERMTQGGASGLCGDSCPCGELGSWKGASGPCEGIKLL</sequence>
<keyword evidence="2" id="KW-1185">Reference proteome</keyword>
<dbReference type="AlphaFoldDB" id="A0A565CLN5"/>
<name>A0A565CLN5_9BRAS</name>
<proteinExistence type="predicted"/>
<comment type="caution">
    <text evidence="1">The sequence shown here is derived from an EMBL/GenBank/DDBJ whole genome shotgun (WGS) entry which is preliminary data.</text>
</comment>